<dbReference type="RefSeq" id="WP_044351209.1">
    <property type="nucleotide sequence ID" value="NZ_AZAC01000035.1"/>
</dbReference>
<dbReference type="GO" id="GO:0005886">
    <property type="term" value="C:plasma membrane"/>
    <property type="evidence" value="ECO:0007669"/>
    <property type="project" value="UniProtKB-SubCell"/>
</dbReference>
<evidence type="ECO:0000256" key="3">
    <source>
        <dbReference type="ARBA" id="ARBA00022793"/>
    </source>
</evidence>
<keyword evidence="13" id="KW-1185">Reference proteome</keyword>
<comment type="subunit">
    <text evidence="11">Heterodimer of a large membrane-associated beta subunit and a small pyruvoyl-containing alpha subunit.</text>
</comment>
<reference evidence="12 13" key="1">
    <citation type="submission" date="2013-11" db="EMBL/GenBank/DDBJ databases">
        <title>Metagenomic analysis of a methanogenic consortium involved in long chain n-alkane degradation.</title>
        <authorList>
            <person name="Davidova I.A."/>
            <person name="Callaghan A.V."/>
            <person name="Wawrik B."/>
            <person name="Pruitt S."/>
            <person name="Marks C."/>
            <person name="Duncan K.E."/>
            <person name="Suflita J.M."/>
        </authorList>
    </citation>
    <scope>NUCLEOTIDE SEQUENCE [LARGE SCALE GENOMIC DNA]</scope>
    <source>
        <strain evidence="12 13">SPR</strain>
    </source>
</reference>
<feature type="site" description="Cleavage (non-hydrolytic); by autocatalysis" evidence="11">
    <location>
        <begin position="183"/>
        <end position="184"/>
    </location>
</feature>
<dbReference type="PANTHER" id="PTHR35809:SF1">
    <property type="entry name" value="ARCHAETIDYLSERINE DECARBOXYLASE PROENZYME-RELATED"/>
    <property type="match status" value="1"/>
</dbReference>
<evidence type="ECO:0000256" key="2">
    <source>
        <dbReference type="ARBA" id="ARBA00022516"/>
    </source>
</evidence>
<dbReference type="Proteomes" id="UP000032233">
    <property type="component" value="Unassembled WGS sequence"/>
</dbReference>
<comment type="similarity">
    <text evidence="11">Belongs to the phosphatidylserine decarboxylase family. PSD-A subfamily.</text>
</comment>
<comment type="pathway">
    <text evidence="11">Phospholipid metabolism; phosphatidylethanolamine biosynthesis; phosphatidylethanolamine from CDP-diacylglycerol: step 2/2.</text>
</comment>
<organism evidence="12 13">
    <name type="scientific">Dethiosulfatarculus sandiegensis</name>
    <dbReference type="NCBI Taxonomy" id="1429043"/>
    <lineage>
        <taxon>Bacteria</taxon>
        <taxon>Pseudomonadati</taxon>
        <taxon>Thermodesulfobacteriota</taxon>
        <taxon>Desulfarculia</taxon>
        <taxon>Desulfarculales</taxon>
        <taxon>Desulfarculaceae</taxon>
        <taxon>Dethiosulfatarculus</taxon>
    </lineage>
</organism>
<feature type="chain" id="PRO_5023291750" description="Phosphatidylserine decarboxylase alpha chain" evidence="11">
    <location>
        <begin position="184"/>
        <end position="214"/>
    </location>
</feature>
<dbReference type="NCBIfam" id="NF003678">
    <property type="entry name" value="PRK05305.1-2"/>
    <property type="match status" value="1"/>
</dbReference>
<evidence type="ECO:0000256" key="11">
    <source>
        <dbReference type="HAMAP-Rule" id="MF_00664"/>
    </source>
</evidence>
<keyword evidence="7 11" id="KW-0594">Phospholipid biosynthesis</keyword>
<keyword evidence="10 11" id="KW-0670">Pyruvate</keyword>
<keyword evidence="6 11" id="KW-0865">Zymogen</keyword>
<dbReference type="UniPathway" id="UPA00558">
    <property type="reaction ID" value="UER00616"/>
</dbReference>
<feature type="active site" description="Schiff-base intermediate with substrate; via pyruvic acid" evidence="11">
    <location>
        <position position="184"/>
    </location>
</feature>
<keyword evidence="2 11" id="KW-0444">Lipid biosynthesis</keyword>
<keyword evidence="1 11" id="KW-1003">Cell membrane</keyword>
<dbReference type="InterPro" id="IPR003817">
    <property type="entry name" value="PS_Dcarbxylase"/>
</dbReference>
<keyword evidence="8 11" id="KW-0456">Lyase</keyword>
<comment type="catalytic activity">
    <reaction evidence="11">
        <text>a 1,2-diacyl-sn-glycero-3-phospho-L-serine + H(+) = a 1,2-diacyl-sn-glycero-3-phosphoethanolamine + CO2</text>
        <dbReference type="Rhea" id="RHEA:20828"/>
        <dbReference type="ChEBI" id="CHEBI:15378"/>
        <dbReference type="ChEBI" id="CHEBI:16526"/>
        <dbReference type="ChEBI" id="CHEBI:57262"/>
        <dbReference type="ChEBI" id="CHEBI:64612"/>
        <dbReference type="EC" id="4.1.1.65"/>
    </reaction>
</comment>
<dbReference type="GO" id="GO:0004609">
    <property type="term" value="F:phosphatidylserine decarboxylase activity"/>
    <property type="evidence" value="ECO:0007669"/>
    <property type="project" value="UniProtKB-UniRule"/>
</dbReference>
<evidence type="ECO:0000256" key="1">
    <source>
        <dbReference type="ARBA" id="ARBA00022475"/>
    </source>
</evidence>
<evidence type="ECO:0000256" key="4">
    <source>
        <dbReference type="ARBA" id="ARBA00023098"/>
    </source>
</evidence>
<protein>
    <recommendedName>
        <fullName evidence="11">Phosphatidylserine decarboxylase proenzyme</fullName>
        <ecNumber evidence="11">4.1.1.65</ecNumber>
    </recommendedName>
    <component>
        <recommendedName>
            <fullName evidence="11">Phosphatidylserine decarboxylase alpha chain</fullName>
        </recommendedName>
    </component>
    <component>
        <recommendedName>
            <fullName evidence="11">Phosphatidylserine decarboxylase beta chain</fullName>
        </recommendedName>
    </component>
</protein>
<dbReference type="PATRIC" id="fig|1429043.3.peg.4534"/>
<keyword evidence="3 11" id="KW-0210">Decarboxylase</keyword>
<feature type="chain" id="PRO_5023291751" description="Phosphatidylserine decarboxylase beta chain" evidence="11">
    <location>
        <begin position="1"/>
        <end position="183"/>
    </location>
</feature>
<dbReference type="PANTHER" id="PTHR35809">
    <property type="entry name" value="ARCHAETIDYLSERINE DECARBOXYLASE PROENZYME-RELATED"/>
    <property type="match status" value="1"/>
</dbReference>
<dbReference type="EMBL" id="AZAC01000035">
    <property type="protein sequence ID" value="KIX12057.1"/>
    <property type="molecule type" value="Genomic_DNA"/>
</dbReference>
<evidence type="ECO:0000313" key="12">
    <source>
        <dbReference type="EMBL" id="KIX12057.1"/>
    </source>
</evidence>
<proteinExistence type="inferred from homology"/>
<evidence type="ECO:0000256" key="8">
    <source>
        <dbReference type="ARBA" id="ARBA00023239"/>
    </source>
</evidence>
<evidence type="ECO:0000313" key="13">
    <source>
        <dbReference type="Proteomes" id="UP000032233"/>
    </source>
</evidence>
<feature type="modified residue" description="Pyruvic acid (Ser); by autocatalysis" evidence="11">
    <location>
        <position position="184"/>
    </location>
</feature>
<comment type="subcellular location">
    <subcellularLocation>
        <location evidence="11">Cell membrane</location>
        <topology evidence="11">Peripheral membrane protein</topology>
    </subcellularLocation>
</comment>
<keyword evidence="4 11" id="KW-0443">Lipid metabolism</keyword>
<accession>A0A0D2GB38</accession>
<evidence type="ECO:0000256" key="5">
    <source>
        <dbReference type="ARBA" id="ARBA00023136"/>
    </source>
</evidence>
<comment type="PTM">
    <text evidence="11">Is synthesized initially as an inactive proenzyme. Formation of the active enzyme involves a self-maturation process in which the active site pyruvoyl group is generated from an internal serine residue via an autocatalytic post-translational modification. Two non-identical subunits are generated from the proenzyme in this reaction, and the pyruvate is formed at the N-terminus of the alpha chain, which is derived from the carboxyl end of the proenzyme. The post-translation cleavage follows an unusual pathway, termed non-hydrolytic serinolysis, in which the side chain hydroxyl group of the serine supplies its oxygen atom to form the C-terminus of the beta chain, while the remainder of the serine residue undergoes an oxidative deamination to produce ammonia and the pyruvoyl prosthetic group on the alpha chain.</text>
</comment>
<comment type="function">
    <text evidence="11">Catalyzes the formation of phosphatidylethanolamine (PtdEtn) from phosphatidylserine (PtdSer).</text>
</comment>
<dbReference type="Pfam" id="PF02666">
    <property type="entry name" value="PS_Dcarbxylase"/>
    <property type="match status" value="1"/>
</dbReference>
<keyword evidence="5 11" id="KW-0472">Membrane</keyword>
<dbReference type="EC" id="4.1.1.65" evidence="11"/>
<sequence>MGVIRKFRLAAPGIPYLAGAAFLAVCAQSLDQNWLAVPLWIVTAYIAYFFRDPDQEINALPNQVLSPADGRVVAVELVEKPDMPQGRAQLVSIFMSLFDIHVNRVPVSGKVRSINHHPGGFVPADQPRARTDNEHNEVLIDTEQGKTILVSQVAGLVARHIECRLTTGQAITQGERYGMIRFGSRLDVYLPEDAIILVSPGKRVKGGISPIGEL</sequence>
<dbReference type="InParanoid" id="A0A0D2GB38"/>
<keyword evidence="9 11" id="KW-1208">Phospholipid metabolism</keyword>
<comment type="caution">
    <text evidence="12">The sequence shown here is derived from an EMBL/GenBank/DDBJ whole genome shotgun (WGS) entry which is preliminary data.</text>
</comment>
<evidence type="ECO:0000256" key="9">
    <source>
        <dbReference type="ARBA" id="ARBA00023264"/>
    </source>
</evidence>
<dbReference type="InterPro" id="IPR033175">
    <property type="entry name" value="PSD-A"/>
</dbReference>
<dbReference type="HAMAP" id="MF_00664">
    <property type="entry name" value="PS_decarb_PSD_A"/>
    <property type="match status" value="1"/>
</dbReference>
<evidence type="ECO:0000256" key="6">
    <source>
        <dbReference type="ARBA" id="ARBA00023145"/>
    </source>
</evidence>
<gene>
    <name evidence="11" type="primary">psd</name>
    <name evidence="12" type="ORF">X474_21390</name>
</gene>
<dbReference type="AlphaFoldDB" id="A0A0D2GB38"/>
<dbReference type="GO" id="GO:0006646">
    <property type="term" value="P:phosphatidylethanolamine biosynthetic process"/>
    <property type="evidence" value="ECO:0007669"/>
    <property type="project" value="UniProtKB-UniRule"/>
</dbReference>
<dbReference type="STRING" id="1429043.X474_21390"/>
<comment type="cofactor">
    <cofactor evidence="11">
        <name>pyruvate</name>
        <dbReference type="ChEBI" id="CHEBI:15361"/>
    </cofactor>
    <text evidence="11">Binds 1 pyruvoyl group covalently per subunit.</text>
</comment>
<evidence type="ECO:0000256" key="7">
    <source>
        <dbReference type="ARBA" id="ARBA00023209"/>
    </source>
</evidence>
<evidence type="ECO:0000256" key="10">
    <source>
        <dbReference type="ARBA" id="ARBA00023317"/>
    </source>
</evidence>
<name>A0A0D2GB38_9BACT</name>